<evidence type="ECO:0000313" key="2">
    <source>
        <dbReference type="EMBL" id="MDN5211351.1"/>
    </source>
</evidence>
<protein>
    <recommendedName>
        <fullName evidence="4">Lipoprotein</fullName>
    </recommendedName>
</protein>
<reference evidence="2" key="1">
    <citation type="submission" date="2023-06" db="EMBL/GenBank/DDBJ databases">
        <title>Genomic of Agaribacillus aureum.</title>
        <authorList>
            <person name="Wang G."/>
        </authorList>
    </citation>
    <scope>NUCLEOTIDE SEQUENCE</scope>
    <source>
        <strain evidence="2">BMA12</strain>
    </source>
</reference>
<evidence type="ECO:0000313" key="3">
    <source>
        <dbReference type="Proteomes" id="UP001172083"/>
    </source>
</evidence>
<dbReference type="RefSeq" id="WP_346756686.1">
    <property type="nucleotide sequence ID" value="NZ_JAUJEB010000001.1"/>
</dbReference>
<evidence type="ECO:0000256" key="1">
    <source>
        <dbReference type="SAM" id="MobiDB-lite"/>
    </source>
</evidence>
<keyword evidence="3" id="KW-1185">Reference proteome</keyword>
<name>A0ABT8L264_9BACT</name>
<sequence>MNYRIFKISILVLMVLTIGILSCSDESVAPGQANGNGVDSSGTVTGGSSTACADFEYADTIFYLREQSTDYTEAPLVAQTGTYGSADPGLEINSTTGVINVSQSETGLRYEVFFIPQGTTDSCKVSIIISGIDYEDHIYEINTNDTLAIPFYNAQKGLLPPCSDDDDDDDDEEDDDECEFDDGPDDDDGDGDDDEPEPGQEVIPQGVAIDKATGIIDVKKTLSNDVFGPNPTNGTQKDFRINYRLNDASNGTLNGIDVRLFYFEKRSDIPTSLLDEINERNSQTGRFGNGSRRSSTSRAFTERARRPRYIMIVGKLL</sequence>
<dbReference type="EMBL" id="JAUJEB010000001">
    <property type="protein sequence ID" value="MDN5211351.1"/>
    <property type="molecule type" value="Genomic_DNA"/>
</dbReference>
<proteinExistence type="predicted"/>
<dbReference type="Proteomes" id="UP001172083">
    <property type="component" value="Unassembled WGS sequence"/>
</dbReference>
<gene>
    <name evidence="2" type="ORF">QQ020_04795</name>
</gene>
<evidence type="ECO:0008006" key="4">
    <source>
        <dbReference type="Google" id="ProtNLM"/>
    </source>
</evidence>
<dbReference type="PROSITE" id="PS51257">
    <property type="entry name" value="PROKAR_LIPOPROTEIN"/>
    <property type="match status" value="1"/>
</dbReference>
<accession>A0ABT8L264</accession>
<feature type="compositionally biased region" description="Polar residues" evidence="1">
    <location>
        <begin position="281"/>
        <end position="299"/>
    </location>
</feature>
<feature type="region of interest" description="Disordered" evidence="1">
    <location>
        <begin position="158"/>
        <end position="201"/>
    </location>
</feature>
<feature type="region of interest" description="Disordered" evidence="1">
    <location>
        <begin position="281"/>
        <end position="300"/>
    </location>
</feature>
<organism evidence="2 3">
    <name type="scientific">Agaribacillus aureus</name>
    <dbReference type="NCBI Taxonomy" id="3051825"/>
    <lineage>
        <taxon>Bacteria</taxon>
        <taxon>Pseudomonadati</taxon>
        <taxon>Bacteroidota</taxon>
        <taxon>Cytophagia</taxon>
        <taxon>Cytophagales</taxon>
        <taxon>Splendidivirgaceae</taxon>
        <taxon>Agaribacillus</taxon>
    </lineage>
</organism>
<feature type="compositionally biased region" description="Acidic residues" evidence="1">
    <location>
        <begin position="163"/>
        <end position="198"/>
    </location>
</feature>
<comment type="caution">
    <text evidence="2">The sequence shown here is derived from an EMBL/GenBank/DDBJ whole genome shotgun (WGS) entry which is preliminary data.</text>
</comment>